<dbReference type="PANTHER" id="PTHR31563">
    <property type="entry name" value="ION CHANNEL POLLUX-RELATED"/>
    <property type="match status" value="1"/>
</dbReference>
<reference evidence="1 2" key="1">
    <citation type="submission" date="2020-08" db="EMBL/GenBank/DDBJ databases">
        <title>Plant Genome Project.</title>
        <authorList>
            <person name="Zhang R.-G."/>
        </authorList>
    </citation>
    <scope>NUCLEOTIDE SEQUENCE [LARGE SCALE GENOMIC DNA]</scope>
    <source>
        <tissue evidence="1">Rhizome</tissue>
    </source>
</reference>
<gene>
    <name evidence="1" type="ORF">ZIOFF_048059</name>
</gene>
<organism evidence="1 2">
    <name type="scientific">Zingiber officinale</name>
    <name type="common">Ginger</name>
    <name type="synonym">Amomum zingiber</name>
    <dbReference type="NCBI Taxonomy" id="94328"/>
    <lineage>
        <taxon>Eukaryota</taxon>
        <taxon>Viridiplantae</taxon>
        <taxon>Streptophyta</taxon>
        <taxon>Embryophyta</taxon>
        <taxon>Tracheophyta</taxon>
        <taxon>Spermatophyta</taxon>
        <taxon>Magnoliopsida</taxon>
        <taxon>Liliopsida</taxon>
        <taxon>Zingiberales</taxon>
        <taxon>Zingiberaceae</taxon>
        <taxon>Zingiber</taxon>
    </lineage>
</organism>
<dbReference type="AlphaFoldDB" id="A0A8J5KWB6"/>
<evidence type="ECO:0000313" key="2">
    <source>
        <dbReference type="Proteomes" id="UP000734854"/>
    </source>
</evidence>
<sequence length="277" mass="31257">MVGCGWLTALRWDYFLDTARLLLGLAKAMLTGLLTCHAKVILSEASLEERNNIVNPVLQSQLKNIKVYHLVGNPVNYEMLKEAISNTRNEYMKGEGIPLSVVVISDREWLAGDPSQADKQTTYSLLLAENICKKHGIEAVNLVAEIVDTRLGKQISKIRPSLLFIGAEEVMSLVTAQGFFFFFFFKFLAESAELNEVWKDILNAEGDEIYLKDIGFYMKEGETPSFMELSERAILRREVAIGYVKGNKQVINPQTKWEPLLLEKTDSLIVIAEFEGE</sequence>
<evidence type="ECO:0000313" key="1">
    <source>
        <dbReference type="EMBL" id="KAG6493083.1"/>
    </source>
</evidence>
<evidence type="ECO:0008006" key="3">
    <source>
        <dbReference type="Google" id="ProtNLM"/>
    </source>
</evidence>
<dbReference type="EMBL" id="JACMSC010000013">
    <property type="protein sequence ID" value="KAG6493083.1"/>
    <property type="molecule type" value="Genomic_DNA"/>
</dbReference>
<comment type="caution">
    <text evidence="1">The sequence shown here is derived from an EMBL/GenBank/DDBJ whole genome shotgun (WGS) entry which is preliminary data.</text>
</comment>
<dbReference type="PANTHER" id="PTHR31563:SF13">
    <property type="entry name" value="ION CHANNEL POLLUX-LIKE 1-RELATED"/>
    <property type="match status" value="1"/>
</dbReference>
<keyword evidence="2" id="KW-1185">Reference proteome</keyword>
<dbReference type="Proteomes" id="UP000734854">
    <property type="component" value="Unassembled WGS sequence"/>
</dbReference>
<dbReference type="GO" id="GO:0006811">
    <property type="term" value="P:monoatomic ion transport"/>
    <property type="evidence" value="ECO:0007669"/>
    <property type="project" value="InterPro"/>
</dbReference>
<accession>A0A8J5KWB6</accession>
<name>A0A8J5KWB6_ZINOF</name>
<dbReference type="InterPro" id="IPR044849">
    <property type="entry name" value="CASTOR/POLLUX/SYM8-like"/>
</dbReference>
<protein>
    <recommendedName>
        <fullName evidence="3">Ion channel POLLUX-like 2</fullName>
    </recommendedName>
</protein>
<proteinExistence type="predicted"/>